<dbReference type="HAMAP" id="MF_00815">
    <property type="entry name" value="ATP_synth_gamma_bact"/>
    <property type="match status" value="1"/>
</dbReference>
<dbReference type="EMBL" id="JAPMLT010000002">
    <property type="protein sequence ID" value="MCX7569548.1"/>
    <property type="molecule type" value="Genomic_DNA"/>
</dbReference>
<keyword evidence="4 10" id="KW-0813">Transport</keyword>
<organism evidence="11 12">
    <name type="scientific">Tumebacillus lacus</name>
    <dbReference type="NCBI Taxonomy" id="2995335"/>
    <lineage>
        <taxon>Bacteria</taxon>
        <taxon>Bacillati</taxon>
        <taxon>Bacillota</taxon>
        <taxon>Bacilli</taxon>
        <taxon>Bacillales</taxon>
        <taxon>Alicyclobacillaceae</taxon>
        <taxon>Tumebacillus</taxon>
    </lineage>
</organism>
<dbReference type="SUPFAM" id="SSF52943">
    <property type="entry name" value="ATP synthase (F1-ATPase), gamma subunit"/>
    <property type="match status" value="1"/>
</dbReference>
<accession>A0ABT3WY00</accession>
<name>A0ABT3WY00_9BACL</name>
<evidence type="ECO:0000313" key="12">
    <source>
        <dbReference type="Proteomes" id="UP001208017"/>
    </source>
</evidence>
<comment type="similarity">
    <text evidence="3 10">Belongs to the ATPase gamma chain family.</text>
</comment>
<dbReference type="InterPro" id="IPR035968">
    <property type="entry name" value="ATP_synth_F1_ATPase_gsu"/>
</dbReference>
<dbReference type="PANTHER" id="PTHR11693">
    <property type="entry name" value="ATP SYNTHASE GAMMA CHAIN"/>
    <property type="match status" value="1"/>
</dbReference>
<evidence type="ECO:0000256" key="9">
    <source>
        <dbReference type="ARBA" id="ARBA00023310"/>
    </source>
</evidence>
<dbReference type="RefSeq" id="WP_267150787.1">
    <property type="nucleotide sequence ID" value="NZ_JAPMLT010000002.1"/>
</dbReference>
<comment type="function">
    <text evidence="1 10">Produces ATP from ADP in the presence of a proton gradient across the membrane. The gamma chain is believed to be important in regulating ATPase activity and the flow of protons through the CF(0) complex.</text>
</comment>
<keyword evidence="12" id="KW-1185">Reference proteome</keyword>
<evidence type="ECO:0000256" key="4">
    <source>
        <dbReference type="ARBA" id="ARBA00022448"/>
    </source>
</evidence>
<reference evidence="11 12" key="1">
    <citation type="submission" date="2022-11" db="EMBL/GenBank/DDBJ databases">
        <title>Study of microbial diversity in lake waters.</title>
        <authorList>
            <person name="Zhang J."/>
        </authorList>
    </citation>
    <scope>NUCLEOTIDE SEQUENCE [LARGE SCALE GENOMIC DNA]</scope>
    <source>
        <strain evidence="11 12">DT12</strain>
    </source>
</reference>
<evidence type="ECO:0000313" key="11">
    <source>
        <dbReference type="EMBL" id="MCX7569548.1"/>
    </source>
</evidence>
<gene>
    <name evidence="10 11" type="primary">atpG</name>
    <name evidence="11" type="ORF">OS242_06200</name>
</gene>
<dbReference type="Pfam" id="PF00231">
    <property type="entry name" value="ATP-synt"/>
    <property type="match status" value="1"/>
</dbReference>
<dbReference type="NCBIfam" id="TIGR01146">
    <property type="entry name" value="ATPsyn_F1gamma"/>
    <property type="match status" value="1"/>
</dbReference>
<keyword evidence="8 10" id="KW-0139">CF(1)</keyword>
<keyword evidence="7 10" id="KW-0472">Membrane</keyword>
<sequence length="292" mass="32025">MAQNTRDIRRRIKSVKNTQQITKAMKMVAAAKLRRAQERVEQARPYAGKMEEVIGSIASGSGSANHPMLVKRPVKKTGYVVLTTDRGLAGSFNAQIIRTVLNEVRGKSHNEYALFIVGRKGRDFFQRRGYPIVGETTGLSDSPTFADIKSIANDVVKLFQDGVYDEVILVYNQFINAITQVPVTRKLLPLEDVGGKQETVQPGVHTSKYEYEPSAEAVLDNLLPKYAETLIFSALLESKASEFGAKMTSMGAATDNASKMIGTLTLVLNRARQAAITTQIMEIVGGAEAQNQ</sequence>
<evidence type="ECO:0000256" key="6">
    <source>
        <dbReference type="ARBA" id="ARBA00023065"/>
    </source>
</evidence>
<proteinExistence type="inferred from homology"/>
<evidence type="ECO:0000256" key="1">
    <source>
        <dbReference type="ARBA" id="ARBA00003456"/>
    </source>
</evidence>
<keyword evidence="10" id="KW-1003">Cell membrane</keyword>
<dbReference type="Gene3D" id="1.10.287.80">
    <property type="entry name" value="ATP synthase, gamma subunit, helix hairpin domain"/>
    <property type="match status" value="2"/>
</dbReference>
<comment type="caution">
    <text evidence="11">The sequence shown here is derived from an EMBL/GenBank/DDBJ whole genome shotgun (WGS) entry which is preliminary data.</text>
</comment>
<dbReference type="InterPro" id="IPR000131">
    <property type="entry name" value="ATP_synth_F1_gsu"/>
</dbReference>
<keyword evidence="9 10" id="KW-0066">ATP synthesis</keyword>
<keyword evidence="6 10" id="KW-0406">Ion transport</keyword>
<dbReference type="PRINTS" id="PR00126">
    <property type="entry name" value="ATPASEGAMMA"/>
</dbReference>
<keyword evidence="5 10" id="KW-0375">Hydrogen ion transport</keyword>
<evidence type="ECO:0000256" key="5">
    <source>
        <dbReference type="ARBA" id="ARBA00022781"/>
    </source>
</evidence>
<comment type="subunit">
    <text evidence="10">F-type ATPases have 2 components, CF(1) - the catalytic core - and CF(0) - the membrane proton channel. CF(1) has five subunits: alpha(3), beta(3), gamma(1), delta(1), epsilon(1). CF(0) has three main subunits: a, b and c.</text>
</comment>
<dbReference type="Proteomes" id="UP001208017">
    <property type="component" value="Unassembled WGS sequence"/>
</dbReference>
<evidence type="ECO:0000256" key="3">
    <source>
        <dbReference type="ARBA" id="ARBA00007681"/>
    </source>
</evidence>
<evidence type="ECO:0000256" key="10">
    <source>
        <dbReference type="HAMAP-Rule" id="MF_00815"/>
    </source>
</evidence>
<evidence type="ECO:0000256" key="2">
    <source>
        <dbReference type="ARBA" id="ARBA00004170"/>
    </source>
</evidence>
<dbReference type="Gene3D" id="3.40.1380.10">
    <property type="match status" value="1"/>
</dbReference>
<comment type="subcellular location">
    <subcellularLocation>
        <location evidence="10">Cell membrane</location>
        <topology evidence="10">Peripheral membrane protein</topology>
    </subcellularLocation>
    <subcellularLocation>
        <location evidence="2">Membrane</location>
        <topology evidence="2">Peripheral membrane protein</topology>
    </subcellularLocation>
</comment>
<dbReference type="PANTHER" id="PTHR11693:SF22">
    <property type="entry name" value="ATP SYNTHASE SUBUNIT GAMMA, MITOCHONDRIAL"/>
    <property type="match status" value="1"/>
</dbReference>
<protein>
    <recommendedName>
        <fullName evidence="10">ATP synthase gamma chain</fullName>
    </recommendedName>
    <alternativeName>
        <fullName evidence="10">ATP synthase F1 sector gamma subunit</fullName>
    </alternativeName>
    <alternativeName>
        <fullName evidence="10">F-ATPase gamma subunit</fullName>
    </alternativeName>
</protein>
<evidence type="ECO:0000256" key="7">
    <source>
        <dbReference type="ARBA" id="ARBA00023136"/>
    </source>
</evidence>
<evidence type="ECO:0000256" key="8">
    <source>
        <dbReference type="ARBA" id="ARBA00023196"/>
    </source>
</evidence>
<dbReference type="CDD" id="cd12151">
    <property type="entry name" value="F1-ATPase_gamma"/>
    <property type="match status" value="1"/>
</dbReference>